<dbReference type="PROSITE" id="PS50006">
    <property type="entry name" value="FHA_DOMAIN"/>
    <property type="match status" value="1"/>
</dbReference>
<reference evidence="3" key="1">
    <citation type="submission" date="2020-10" db="EMBL/GenBank/DDBJ databases">
        <authorList>
            <person name="Han B."/>
            <person name="Lu T."/>
            <person name="Zhao Q."/>
            <person name="Huang X."/>
            <person name="Zhao Y."/>
        </authorList>
    </citation>
    <scope>NUCLEOTIDE SEQUENCE</scope>
</reference>
<dbReference type="GO" id="GO:0045944">
    <property type="term" value="P:positive regulation of transcription by RNA polymerase II"/>
    <property type="evidence" value="ECO:0007669"/>
    <property type="project" value="TreeGrafter"/>
</dbReference>
<dbReference type="Pfam" id="PF13325">
    <property type="entry name" value="MCRS_N"/>
    <property type="match status" value="1"/>
</dbReference>
<dbReference type="InterPro" id="IPR037912">
    <property type="entry name" value="MCRS1"/>
</dbReference>
<comment type="caution">
    <text evidence="3">The sequence shown here is derived from an EMBL/GenBank/DDBJ whole genome shotgun (WGS) entry which is preliminary data.</text>
</comment>
<proteinExistence type="predicted"/>
<dbReference type="InterPro" id="IPR058353">
    <property type="entry name" value="DUF8040"/>
</dbReference>
<dbReference type="SMART" id="SM00240">
    <property type="entry name" value="FHA"/>
    <property type="match status" value="1"/>
</dbReference>
<dbReference type="GO" id="GO:0071339">
    <property type="term" value="C:MLL1 complex"/>
    <property type="evidence" value="ECO:0007669"/>
    <property type="project" value="InterPro"/>
</dbReference>
<dbReference type="SUPFAM" id="SSF49879">
    <property type="entry name" value="SMAD/FHA domain"/>
    <property type="match status" value="1"/>
</dbReference>
<dbReference type="Pfam" id="PF26138">
    <property type="entry name" value="DUF8040"/>
    <property type="match status" value="1"/>
</dbReference>
<sequence>MAALDFNSHGQEWSEMAGYEDLLRSRPQGGGTDDGMGPPPVRVRSGSCTLGLRAARSGGGGGATAARALSSSSGDGCGPSLPPMTVGMRASPGSTSSAPARSRSRGGRRRPSSTTVAEDNFDVNNPLDADDDEIFPNAAILGHPDYKKCKNEWPGYINELDQMFHGVAVDGSTSFVPGGSVTVDEEEEEEPPEDLDVQTPVSITSNKRASSTSTTDSSPSKKSKSPSVRSMGRFILENARIQVERNVMFQRHLKNKQQVAYQLAQQKEAARVEKIRYVQQLARECGVDEENKQLWYNVFQITKDDDSMEFFIRTSTPHGRMGFIENYGDANAARDEDNYNGDSDEDIYKMLLDDDDNDLIYGMYQYAIYIDKYYNRAEWRQPLLTGLEWVERKLGDRNSCYNMFRMSHTIFHRLHDVLVESYGLNSSTKSASVEALGMFLWILGAPQSVRQAEDRFERSLGIVHNNFEKVLQCVVKLASNIIKPVDPEFRTIHPRLTNPRSTTALHQHPSPSTPPLPSLSSLPPPPRCPSVSVHPTQSRNRLLIAPLRPHCPKPPGLPGRHAAASAAAGWTVEDDVLLKNAIEAGASLESLAKGAVCFSHKFTLPELQDHWYSLLYDSGTSTQASARMAKFEMELSASNPAKASKLFNPKEKCFSLYKRKIDSVKNHYYAMRKRIRHEPCLSADFCYSIAPCSCNPVDGSGCACGDHHLLHKVDPSGAVVDGYGFIGGCGAKRKHVHSNGSGQYSFHAEHSNSDGSMVIDGNNNHESPHVCSDVEKLYGCDDMQKNSQTSGSNVISTNNRSDVTDQFDRGAKGSKALLGIHQDGVNLDQSSGNTTGRFLEPGAFKAISQKWCLQEPSVPTWSKVLGVNSSDMPTDMHKIEGETLTLSDDKKMETNSIEALAFQANLDSVVCDSGLGSAMAPEGGFMHSHLKGFSQKEDLELLSSDFFLDVSGVDSIPASSEVLYPEHNVKCMLNKEDSEIPINDCIPIPGQTSLEPTSTFDQDAQHDARSVAKLLNMENGQPSSPPPPVNLESAILKQNANMVPLKEGCAVGSELPPGLQGNFGGNNANMCISALHSIDGGEETTCGFIKHESCYDVQNLTLDKSIQVSNQMNCKLLSHKPGLGCETAIRSCELASALPDTEFHDPVPTILTTGQAEGSDSEISVPNYFDLEALILDLDLIPWDQESDFIQPEVSRFQYPESRKDLIRLEKGSCSYMNRSIMSKGVFAILYGQRMKYYIREPEVSLGRETEEVHVDIDLSKEGKANKISRRQAVIKMDDDGSFYINNIGKCSIFVNGKEVPCSKRINLMSDSLIEIRNLKFIFHVNHEAARKYIVRKRTGSSQGENTAFDWSQNP</sequence>
<feature type="region of interest" description="Disordered" evidence="1">
    <location>
        <begin position="492"/>
        <end position="535"/>
    </location>
</feature>
<dbReference type="GO" id="GO:0002151">
    <property type="term" value="F:G-quadruplex RNA binding"/>
    <property type="evidence" value="ECO:0007669"/>
    <property type="project" value="InterPro"/>
</dbReference>
<dbReference type="PANTHER" id="PTHR13233:SF20">
    <property type="entry name" value="OS07G0190900 PROTEIN"/>
    <property type="match status" value="1"/>
</dbReference>
<gene>
    <name evidence="3" type="ORF">NCGR_LOCUS18229</name>
</gene>
<dbReference type="Proteomes" id="UP000604825">
    <property type="component" value="Unassembled WGS sequence"/>
</dbReference>
<feature type="compositionally biased region" description="Low complexity" evidence="1">
    <location>
        <begin position="210"/>
        <end position="220"/>
    </location>
</feature>
<dbReference type="Pfam" id="PF00498">
    <property type="entry name" value="FHA"/>
    <property type="match status" value="1"/>
</dbReference>
<feature type="compositionally biased region" description="Low complexity" evidence="1">
    <location>
        <begin position="64"/>
        <end position="74"/>
    </location>
</feature>
<dbReference type="InterPro" id="IPR008984">
    <property type="entry name" value="SMAD_FHA_dom_sf"/>
</dbReference>
<dbReference type="InterPro" id="IPR000253">
    <property type="entry name" value="FHA_dom"/>
</dbReference>
<feature type="compositionally biased region" description="Polar residues" evidence="1">
    <location>
        <begin position="199"/>
        <end position="209"/>
    </location>
</feature>
<feature type="region of interest" description="Disordered" evidence="1">
    <location>
        <begin position="17"/>
        <end position="129"/>
    </location>
</feature>
<name>A0A811NQI1_9POAL</name>
<dbReference type="EMBL" id="CAJGYO010000004">
    <property type="protein sequence ID" value="CAD6226389.1"/>
    <property type="molecule type" value="Genomic_DNA"/>
</dbReference>
<evidence type="ECO:0000313" key="4">
    <source>
        <dbReference type="Proteomes" id="UP000604825"/>
    </source>
</evidence>
<dbReference type="OrthoDB" id="10262769at2759"/>
<keyword evidence="4" id="KW-1185">Reference proteome</keyword>
<evidence type="ECO:0000256" key="1">
    <source>
        <dbReference type="SAM" id="MobiDB-lite"/>
    </source>
</evidence>
<evidence type="ECO:0000259" key="2">
    <source>
        <dbReference type="PROSITE" id="PS50006"/>
    </source>
</evidence>
<dbReference type="GO" id="GO:0044545">
    <property type="term" value="C:NSL complex"/>
    <property type="evidence" value="ECO:0007669"/>
    <property type="project" value="TreeGrafter"/>
</dbReference>
<feature type="compositionally biased region" description="Pro residues" evidence="1">
    <location>
        <begin position="511"/>
        <end position="528"/>
    </location>
</feature>
<evidence type="ECO:0000313" key="3">
    <source>
        <dbReference type="EMBL" id="CAD6226389.1"/>
    </source>
</evidence>
<dbReference type="PANTHER" id="PTHR13233">
    <property type="entry name" value="MICROSPHERULE PROTEIN 1"/>
    <property type="match status" value="1"/>
</dbReference>
<dbReference type="GO" id="GO:0031011">
    <property type="term" value="C:Ino80 complex"/>
    <property type="evidence" value="ECO:0007669"/>
    <property type="project" value="InterPro"/>
</dbReference>
<dbReference type="Gene3D" id="2.60.200.20">
    <property type="match status" value="1"/>
</dbReference>
<feature type="region of interest" description="Disordered" evidence="1">
    <location>
        <begin position="175"/>
        <end position="229"/>
    </location>
</feature>
<organism evidence="3 4">
    <name type="scientific">Miscanthus lutarioriparius</name>
    <dbReference type="NCBI Taxonomy" id="422564"/>
    <lineage>
        <taxon>Eukaryota</taxon>
        <taxon>Viridiplantae</taxon>
        <taxon>Streptophyta</taxon>
        <taxon>Embryophyta</taxon>
        <taxon>Tracheophyta</taxon>
        <taxon>Spermatophyta</taxon>
        <taxon>Magnoliopsida</taxon>
        <taxon>Liliopsida</taxon>
        <taxon>Poales</taxon>
        <taxon>Poaceae</taxon>
        <taxon>PACMAD clade</taxon>
        <taxon>Panicoideae</taxon>
        <taxon>Andropogonodae</taxon>
        <taxon>Andropogoneae</taxon>
        <taxon>Saccharinae</taxon>
        <taxon>Miscanthus</taxon>
    </lineage>
</organism>
<dbReference type="CDD" id="cd22687">
    <property type="entry name" value="FHA_MCRS1"/>
    <property type="match status" value="1"/>
</dbReference>
<feature type="compositionally biased region" description="Basic residues" evidence="1">
    <location>
        <begin position="102"/>
        <end position="111"/>
    </location>
</feature>
<feature type="compositionally biased region" description="Low complexity" evidence="1">
    <location>
        <begin position="89"/>
        <end position="101"/>
    </location>
</feature>
<protein>
    <recommendedName>
        <fullName evidence="2">FHA domain-containing protein</fullName>
    </recommendedName>
</protein>
<accession>A0A811NQI1</accession>
<feature type="compositionally biased region" description="Acidic residues" evidence="1">
    <location>
        <begin position="183"/>
        <end position="196"/>
    </location>
</feature>
<dbReference type="InterPro" id="IPR025999">
    <property type="entry name" value="MCRS_N"/>
</dbReference>
<feature type="domain" description="FHA" evidence="2">
    <location>
        <begin position="1244"/>
        <end position="1300"/>
    </location>
</feature>